<reference evidence="16 17" key="1">
    <citation type="journal article" date="2016" name="Nat. Commun.">
        <title>Extremotolerant tardigrade genome and improved radiotolerance of human cultured cells by tardigrade-unique protein.</title>
        <authorList>
            <person name="Hashimoto T."/>
            <person name="Horikawa D.D."/>
            <person name="Saito Y."/>
            <person name="Kuwahara H."/>
            <person name="Kozuka-Hata H."/>
            <person name="Shin-I T."/>
            <person name="Minakuchi Y."/>
            <person name="Ohishi K."/>
            <person name="Motoyama A."/>
            <person name="Aizu T."/>
            <person name="Enomoto A."/>
            <person name="Kondo K."/>
            <person name="Tanaka S."/>
            <person name="Hara Y."/>
            <person name="Koshikawa S."/>
            <person name="Sagara H."/>
            <person name="Miura T."/>
            <person name="Yokobori S."/>
            <person name="Miyagawa K."/>
            <person name="Suzuki Y."/>
            <person name="Kubo T."/>
            <person name="Oyama M."/>
            <person name="Kohara Y."/>
            <person name="Fujiyama A."/>
            <person name="Arakawa K."/>
            <person name="Katayama T."/>
            <person name="Toyoda A."/>
            <person name="Kunieda T."/>
        </authorList>
    </citation>
    <scope>NUCLEOTIDE SEQUENCE [LARGE SCALE GENOMIC DNA]</scope>
    <source>
        <strain evidence="16 17">YOKOZUNA-1</strain>
    </source>
</reference>
<dbReference type="FunFam" id="3.30.200.20:FF:000042">
    <property type="entry name" value="Aurora kinase A"/>
    <property type="match status" value="1"/>
</dbReference>
<keyword evidence="4 10" id="KW-0547">Nucleotide-binding</keyword>
<evidence type="ECO:0000256" key="4">
    <source>
        <dbReference type="ARBA" id="ARBA00022741"/>
    </source>
</evidence>
<dbReference type="GO" id="GO:0030496">
    <property type="term" value="C:midbody"/>
    <property type="evidence" value="ECO:0007669"/>
    <property type="project" value="UniProtKB-SubCell"/>
</dbReference>
<comment type="similarity">
    <text evidence="14">Belongs to the protein kinase superfamily. Ser/Thr protein kinase family. Aurora subfamily.</text>
</comment>
<name>A0A1D1UQK5_RAMVA</name>
<evidence type="ECO:0000256" key="7">
    <source>
        <dbReference type="ARBA" id="ARBA00047899"/>
    </source>
</evidence>
<evidence type="ECO:0000256" key="6">
    <source>
        <dbReference type="ARBA" id="ARBA00022840"/>
    </source>
</evidence>
<evidence type="ECO:0000256" key="2">
    <source>
        <dbReference type="ARBA" id="ARBA00022527"/>
    </source>
</evidence>
<feature type="domain" description="Protein kinase" evidence="15">
    <location>
        <begin position="84"/>
        <end position="334"/>
    </location>
</feature>
<evidence type="ECO:0000259" key="15">
    <source>
        <dbReference type="PROSITE" id="PS50011"/>
    </source>
</evidence>
<dbReference type="PROSITE" id="PS00108">
    <property type="entry name" value="PROTEIN_KINASE_ST"/>
    <property type="match status" value="1"/>
</dbReference>
<feature type="binding site" evidence="10">
    <location>
        <begin position="162"/>
        <end position="164"/>
    </location>
    <ligand>
        <name>ATP</name>
        <dbReference type="ChEBI" id="CHEBI:30616"/>
    </ligand>
</feature>
<dbReference type="InterPro" id="IPR017441">
    <property type="entry name" value="Protein_kinase_ATP_BS"/>
</dbReference>
<dbReference type="OrthoDB" id="377346at2759"/>
<dbReference type="EMBL" id="BDGG01000002">
    <property type="protein sequence ID" value="GAU91721.1"/>
    <property type="molecule type" value="Genomic_DNA"/>
</dbReference>
<dbReference type="FunFam" id="1.10.510.10:FF:000235">
    <property type="entry name" value="Serine/threonine-protein kinase ark1"/>
    <property type="match status" value="1"/>
</dbReference>
<dbReference type="PANTHER" id="PTHR24350">
    <property type="entry name" value="SERINE/THREONINE-PROTEIN KINASE IAL-RELATED"/>
    <property type="match status" value="1"/>
</dbReference>
<dbReference type="GO" id="GO:0005524">
    <property type="term" value="F:ATP binding"/>
    <property type="evidence" value="ECO:0007669"/>
    <property type="project" value="UniProtKB-UniRule"/>
</dbReference>
<keyword evidence="2 13" id="KW-0723">Serine/threonine-protein kinase</keyword>
<dbReference type="GO" id="GO:0004674">
    <property type="term" value="F:protein serine/threonine kinase activity"/>
    <property type="evidence" value="ECO:0007669"/>
    <property type="project" value="UniProtKB-KW"/>
</dbReference>
<feature type="binding site" evidence="10">
    <location>
        <begin position="211"/>
        <end position="212"/>
    </location>
    <ligand>
        <name>ATP</name>
        <dbReference type="ChEBI" id="CHEBI:30616"/>
    </ligand>
</feature>
<dbReference type="PROSITE" id="PS50011">
    <property type="entry name" value="PROTEIN_KINASE_DOM"/>
    <property type="match status" value="1"/>
</dbReference>
<comment type="caution">
    <text evidence="16">The sequence shown here is derived from an EMBL/GenBank/DDBJ whole genome shotgun (WGS) entry which is preliminary data.</text>
</comment>
<proteinExistence type="inferred from homology"/>
<evidence type="ECO:0000313" key="16">
    <source>
        <dbReference type="EMBL" id="GAU91721.1"/>
    </source>
</evidence>
<keyword evidence="6 10" id="KW-0067">ATP-binding</keyword>
<dbReference type="Gene3D" id="1.10.510.10">
    <property type="entry name" value="Transferase(Phosphotransferase) domain 1"/>
    <property type="match status" value="1"/>
</dbReference>
<evidence type="ECO:0000256" key="10">
    <source>
        <dbReference type="PIRSR" id="PIRSR630616-2"/>
    </source>
</evidence>
<dbReference type="GO" id="GO:0006325">
    <property type="term" value="P:chromatin organization"/>
    <property type="evidence" value="ECO:0007669"/>
    <property type="project" value="UniProtKB-ARBA"/>
</dbReference>
<dbReference type="GO" id="GO:0000070">
    <property type="term" value="P:mitotic sister chromatid segregation"/>
    <property type="evidence" value="ECO:0007669"/>
    <property type="project" value="UniProtKB-ARBA"/>
</dbReference>
<dbReference type="GO" id="GO:0032506">
    <property type="term" value="P:cytokinetic process"/>
    <property type="evidence" value="ECO:0007669"/>
    <property type="project" value="UniProtKB-ARBA"/>
</dbReference>
<feature type="binding site" evidence="10 12">
    <location>
        <position position="113"/>
    </location>
    <ligand>
        <name>ATP</name>
        <dbReference type="ChEBI" id="CHEBI:30616"/>
    </ligand>
</feature>
<dbReference type="SMART" id="SM00220">
    <property type="entry name" value="S_TKc"/>
    <property type="match status" value="1"/>
</dbReference>
<dbReference type="InterPro" id="IPR000719">
    <property type="entry name" value="Prot_kinase_dom"/>
</dbReference>
<feature type="active site" description="Proton acceptor" evidence="9">
    <location>
        <position position="207"/>
    </location>
</feature>
<evidence type="ECO:0000256" key="1">
    <source>
        <dbReference type="ARBA" id="ARBA00004214"/>
    </source>
</evidence>
<dbReference type="GO" id="GO:0030261">
    <property type="term" value="P:chromosome condensation"/>
    <property type="evidence" value="ECO:0007669"/>
    <property type="project" value="UniProtKB-ARBA"/>
</dbReference>
<evidence type="ECO:0000256" key="9">
    <source>
        <dbReference type="PIRSR" id="PIRSR630616-1"/>
    </source>
</evidence>
<dbReference type="STRING" id="947166.A0A1D1UQK5"/>
<dbReference type="Proteomes" id="UP000186922">
    <property type="component" value="Unassembled WGS sequence"/>
</dbReference>
<dbReference type="InterPro" id="IPR030616">
    <property type="entry name" value="Aur-like"/>
</dbReference>
<evidence type="ECO:0000256" key="13">
    <source>
        <dbReference type="RuleBase" id="RU000304"/>
    </source>
</evidence>
<keyword evidence="17" id="KW-1185">Reference proteome</keyword>
<protein>
    <recommendedName>
        <fullName evidence="14">Aurora kinase</fullName>
        <ecNumber evidence="14">2.7.11.1</ecNumber>
    </recommendedName>
</protein>
<comment type="subcellular location">
    <subcellularLocation>
        <location evidence="1">Midbody</location>
    </subcellularLocation>
</comment>
<evidence type="ECO:0000256" key="5">
    <source>
        <dbReference type="ARBA" id="ARBA00022777"/>
    </source>
</evidence>
<keyword evidence="3 14" id="KW-0808">Transferase</keyword>
<evidence type="ECO:0000256" key="3">
    <source>
        <dbReference type="ARBA" id="ARBA00022679"/>
    </source>
</evidence>
<evidence type="ECO:0000256" key="14">
    <source>
        <dbReference type="RuleBase" id="RU367134"/>
    </source>
</evidence>
<feature type="binding site" evidence="10">
    <location>
        <position position="94"/>
    </location>
    <ligand>
        <name>ATP</name>
        <dbReference type="ChEBI" id="CHEBI:30616"/>
    </ligand>
</feature>
<keyword evidence="5 14" id="KW-0418">Kinase</keyword>
<dbReference type="SUPFAM" id="SSF56112">
    <property type="entry name" value="Protein kinase-like (PK-like)"/>
    <property type="match status" value="1"/>
</dbReference>
<evidence type="ECO:0000313" key="17">
    <source>
        <dbReference type="Proteomes" id="UP000186922"/>
    </source>
</evidence>
<evidence type="ECO:0000256" key="8">
    <source>
        <dbReference type="ARBA" id="ARBA00048679"/>
    </source>
</evidence>
<dbReference type="CDD" id="cd14007">
    <property type="entry name" value="STKc_Aurora"/>
    <property type="match status" value="1"/>
</dbReference>
<feature type="binding site" evidence="10">
    <location>
        <position position="225"/>
    </location>
    <ligand>
        <name>ATP</name>
        <dbReference type="ChEBI" id="CHEBI:30616"/>
    </ligand>
</feature>
<comment type="catalytic activity">
    <reaction evidence="8 14">
        <text>L-seryl-[protein] + ATP = O-phospho-L-seryl-[protein] + ADP + H(+)</text>
        <dbReference type="Rhea" id="RHEA:17989"/>
        <dbReference type="Rhea" id="RHEA-COMP:9863"/>
        <dbReference type="Rhea" id="RHEA-COMP:11604"/>
        <dbReference type="ChEBI" id="CHEBI:15378"/>
        <dbReference type="ChEBI" id="CHEBI:29999"/>
        <dbReference type="ChEBI" id="CHEBI:30616"/>
        <dbReference type="ChEBI" id="CHEBI:83421"/>
        <dbReference type="ChEBI" id="CHEBI:456216"/>
        <dbReference type="EC" id="2.7.11.1"/>
    </reaction>
</comment>
<dbReference type="AlphaFoldDB" id="A0A1D1UQK5"/>
<dbReference type="InterPro" id="IPR008271">
    <property type="entry name" value="Ser/Thr_kinase_AS"/>
</dbReference>
<organism evidence="16 17">
    <name type="scientific">Ramazzottius varieornatus</name>
    <name type="common">Water bear</name>
    <name type="synonym">Tardigrade</name>
    <dbReference type="NCBI Taxonomy" id="947166"/>
    <lineage>
        <taxon>Eukaryota</taxon>
        <taxon>Metazoa</taxon>
        <taxon>Ecdysozoa</taxon>
        <taxon>Tardigrada</taxon>
        <taxon>Eutardigrada</taxon>
        <taxon>Parachela</taxon>
        <taxon>Hypsibioidea</taxon>
        <taxon>Ramazzottiidae</taxon>
        <taxon>Ramazzottius</taxon>
    </lineage>
</organism>
<comment type="catalytic activity">
    <reaction evidence="7 14">
        <text>L-threonyl-[protein] + ATP = O-phospho-L-threonyl-[protein] + ADP + H(+)</text>
        <dbReference type="Rhea" id="RHEA:46608"/>
        <dbReference type="Rhea" id="RHEA-COMP:11060"/>
        <dbReference type="Rhea" id="RHEA-COMP:11605"/>
        <dbReference type="ChEBI" id="CHEBI:15378"/>
        <dbReference type="ChEBI" id="CHEBI:30013"/>
        <dbReference type="ChEBI" id="CHEBI:30616"/>
        <dbReference type="ChEBI" id="CHEBI:61977"/>
        <dbReference type="ChEBI" id="CHEBI:456216"/>
        <dbReference type="EC" id="2.7.11.1"/>
    </reaction>
</comment>
<accession>A0A1D1UQK5</accession>
<dbReference type="Pfam" id="PF00069">
    <property type="entry name" value="Pkinase"/>
    <property type="match status" value="1"/>
</dbReference>
<feature type="cross-link" description="Glycyl lysine isopeptide (Lys-Gly) (interchain with G-Cter in SUMO2)" evidence="11">
    <location>
        <position position="209"/>
    </location>
</feature>
<evidence type="ECO:0000256" key="12">
    <source>
        <dbReference type="PROSITE-ProRule" id="PRU10141"/>
    </source>
</evidence>
<dbReference type="InterPro" id="IPR011009">
    <property type="entry name" value="Kinase-like_dom_sf"/>
</dbReference>
<evidence type="ECO:0000256" key="11">
    <source>
        <dbReference type="PIRSR" id="PIRSR630616-3"/>
    </source>
</evidence>
<gene>
    <name evidence="16" type="primary">RvY_03926-1</name>
    <name evidence="16" type="synonym">RvY_03926.1</name>
    <name evidence="16" type="ORF">RvY_03926</name>
</gene>
<sequence length="346" mass="39843">MESAENKLEYLSISDKKPFCSSNQSLVERGKENHTSKFYTPQVNATTKYERIQKTTTTTTTTVFTPDAISTATRPVRKWSADDFDIGKPLGKGKFGRVYLAREKRSQYIVALKVLFKDELQAAKQENMLRREIEIQARLRHKNILTMYGYFWDETRVYLILEFAACGELFKKLREVARFEEAEALTYIAELTDALLYCHEKSIIHRDIKPENLLLGGFGELKLADFGWSVHAPHQMRRTMCGTPDYLPPEMLTGGHHDRTVDIWCAGVLLFELMVGHAPFEAKSQELLFQNIKNLRYRIPSFISSKSTGLIKAMLALDPKKRLPLESIAKNEWIQSQRLPRDKLVC</sequence>
<dbReference type="PROSITE" id="PS00107">
    <property type="entry name" value="PROTEIN_KINASE_ATP"/>
    <property type="match status" value="1"/>
</dbReference>
<dbReference type="EC" id="2.7.11.1" evidence="14"/>